<dbReference type="Proteomes" id="UP000307749">
    <property type="component" value="Unassembled WGS sequence"/>
</dbReference>
<name>A0A4V3UT08_9GAMM</name>
<feature type="chain" id="PRO_5020350097" description="DUF3857 domain-containing protein" evidence="1">
    <location>
        <begin position="26"/>
        <end position="628"/>
    </location>
</feature>
<keyword evidence="1" id="KW-0732">Signal</keyword>
<proteinExistence type="predicted"/>
<dbReference type="Pfam" id="PF12969">
    <property type="entry name" value="DUF3857"/>
    <property type="match status" value="1"/>
</dbReference>
<accession>A0A4V3UT08</accession>
<feature type="signal peptide" evidence="1">
    <location>
        <begin position="1"/>
        <end position="25"/>
    </location>
</feature>
<evidence type="ECO:0000256" key="1">
    <source>
        <dbReference type="SAM" id="SignalP"/>
    </source>
</evidence>
<dbReference type="EMBL" id="MWQO01000044">
    <property type="protein sequence ID" value="THD08811.1"/>
    <property type="molecule type" value="Genomic_DNA"/>
</dbReference>
<dbReference type="OrthoDB" id="103430at2"/>
<protein>
    <recommendedName>
        <fullName evidence="2">DUF3857 domain-containing protein</fullName>
    </recommendedName>
</protein>
<feature type="domain" description="DUF3857" evidence="2">
    <location>
        <begin position="47"/>
        <end position="208"/>
    </location>
</feature>
<evidence type="ECO:0000313" key="4">
    <source>
        <dbReference type="Proteomes" id="UP000307749"/>
    </source>
</evidence>
<dbReference type="RefSeq" id="WP_081127257.1">
    <property type="nucleotide sequence ID" value="NZ_LDOS01000002.1"/>
</dbReference>
<organism evidence="3 4">
    <name type="scientific">Metallibacterium scheffleri</name>
    <dbReference type="NCBI Taxonomy" id="993689"/>
    <lineage>
        <taxon>Bacteria</taxon>
        <taxon>Pseudomonadati</taxon>
        <taxon>Pseudomonadota</taxon>
        <taxon>Gammaproteobacteria</taxon>
        <taxon>Lysobacterales</taxon>
        <taxon>Rhodanobacteraceae</taxon>
        <taxon>Metallibacterium</taxon>
    </lineage>
</organism>
<dbReference type="InterPro" id="IPR024618">
    <property type="entry name" value="DUF3857"/>
</dbReference>
<dbReference type="STRING" id="993689.GCA_002077135_01973"/>
<comment type="caution">
    <text evidence="3">The sequence shown here is derived from an EMBL/GenBank/DDBJ whole genome shotgun (WGS) entry which is preliminary data.</text>
</comment>
<reference evidence="3 4" key="1">
    <citation type="submission" date="2017-02" db="EMBL/GenBank/DDBJ databases">
        <title>Whole genome sequencing of Metallibacterium scheffleri DSM 24874 (T).</title>
        <authorList>
            <person name="Kumar S."/>
            <person name="Patil P."/>
            <person name="Patil P.B."/>
        </authorList>
    </citation>
    <scope>NUCLEOTIDE SEQUENCE [LARGE SCALE GENOMIC DNA]</scope>
    <source>
        <strain evidence="3 4">DSM 24874</strain>
    </source>
</reference>
<keyword evidence="4" id="KW-1185">Reference proteome</keyword>
<dbReference type="Gene3D" id="2.60.40.3140">
    <property type="match status" value="1"/>
</dbReference>
<sequence>MKLTKTAIAAAISLAGLVLAVQANAAPAAPQVNDQILKQSIALHVNADGSYSETVSRVSQPLTIAGVSAVGHVEIAYPANFATVKVLDAYTETVTHQRVNVLPSQIFNQSTPTAVQAPFLSDGHVMSLLYSAVTPGAEVHLKYVETFRRPYLPGVYAISEALAPEVPVQATDISITAPKSMHLHYQARGPWHETRTSTGDMQTLTASAASPSVDFPPMNTAAITQYAPMAVLSTAGDWPAIARAYDQLAGNAMQVTPAIRAMAQKVADGAGGEVAVARIYHWMQQHVQSVNVDYHHAGFQPPAAQSTLARSLGDSNANVALLCAMLHAQGIAAVPAMISPSQRFVPYPGADPFAFNHFLAYVPAYHLFLDTSARYAGVEALPAADQGRPVLITGPNPQFTRTPGPAPGEVEAREVQNLTLLGNGDIDGSSVITSAGWRAMEVRQDVLGDRSGRRLQQFMQNGFYLGGKAGSMRLVAVRNREDLDKPVEMTLQWHETDAAIPGKQMALLLPTPGTIAGTLAPFTSQATRTVPSVLQPVTIQQTMHLHLPAGMTPEDLPQNQNTSTPFGTYTVNYRYADGVLNVDKQLQLTQFVVSPQDYPELHKLALLAVSSERKAVVLHARAGAATRR</sequence>
<dbReference type="AlphaFoldDB" id="A0A4V3UT08"/>
<evidence type="ECO:0000313" key="3">
    <source>
        <dbReference type="EMBL" id="THD08811.1"/>
    </source>
</evidence>
<evidence type="ECO:0000259" key="2">
    <source>
        <dbReference type="Pfam" id="PF12969"/>
    </source>
</evidence>
<dbReference type="Gene3D" id="3.10.620.30">
    <property type="match status" value="1"/>
</dbReference>
<dbReference type="Gene3D" id="2.60.120.1130">
    <property type="match status" value="1"/>
</dbReference>
<gene>
    <name evidence="3" type="ORF">B1806_12400</name>
</gene>